<protein>
    <submittedName>
        <fullName evidence="1">Uncharacterized protein</fullName>
    </submittedName>
</protein>
<accession>A0A5B1CLX4</accession>
<proteinExistence type="predicted"/>
<comment type="caution">
    <text evidence="1">The sequence shown here is derived from an EMBL/GenBank/DDBJ whole genome shotgun (WGS) entry which is preliminary data.</text>
</comment>
<dbReference type="EMBL" id="VRLW01000001">
    <property type="protein sequence ID" value="KAA1261536.1"/>
    <property type="molecule type" value="Genomic_DNA"/>
</dbReference>
<keyword evidence="2" id="KW-1185">Reference proteome</keyword>
<reference evidence="1 2" key="1">
    <citation type="submission" date="2019-08" db="EMBL/GenBank/DDBJ databases">
        <title>Deep-cultivation of Planctomycetes and their phenomic and genomic characterization uncovers novel biology.</title>
        <authorList>
            <person name="Wiegand S."/>
            <person name="Jogler M."/>
            <person name="Boedeker C."/>
            <person name="Pinto D."/>
            <person name="Vollmers J."/>
            <person name="Rivas-Marin E."/>
            <person name="Kohn T."/>
            <person name="Peeters S.H."/>
            <person name="Heuer A."/>
            <person name="Rast P."/>
            <person name="Oberbeckmann S."/>
            <person name="Bunk B."/>
            <person name="Jeske O."/>
            <person name="Meyerdierks A."/>
            <person name="Storesund J.E."/>
            <person name="Kallscheuer N."/>
            <person name="Luecker S."/>
            <person name="Lage O.M."/>
            <person name="Pohl T."/>
            <person name="Merkel B.J."/>
            <person name="Hornburger P."/>
            <person name="Mueller R.-W."/>
            <person name="Bruemmer F."/>
            <person name="Labrenz M."/>
            <person name="Spormann A.M."/>
            <person name="Op Den Camp H."/>
            <person name="Overmann J."/>
            <person name="Amann R."/>
            <person name="Jetten M.S.M."/>
            <person name="Mascher T."/>
            <person name="Medema M.H."/>
            <person name="Devos D.P."/>
            <person name="Kaster A.-K."/>
            <person name="Ovreas L."/>
            <person name="Rohde M."/>
            <person name="Galperin M.Y."/>
            <person name="Jogler C."/>
        </authorList>
    </citation>
    <scope>NUCLEOTIDE SEQUENCE [LARGE SCALE GENOMIC DNA]</scope>
    <source>
        <strain evidence="1 2">LF1</strain>
    </source>
</reference>
<evidence type="ECO:0000313" key="2">
    <source>
        <dbReference type="Proteomes" id="UP000322699"/>
    </source>
</evidence>
<sequence length="185" mass="19346">MINVMGITNRRGSFFHCFSLVISGIVMSCGSTLSAEQPSQSFSVSVPVESSVQPPPDVAIIHDLTDGEQQFSPQSWTVGSNSMTGMVVDFTVASGFVHNTDPTSKSNAILSVGVASSNGPANWVASKPADRTDVTVGDETASVRVESDNVGSAKVNLNVGFDDSDQFEALPGVYETTVVATLTLP</sequence>
<dbReference type="Proteomes" id="UP000322699">
    <property type="component" value="Unassembled WGS sequence"/>
</dbReference>
<organism evidence="1 2">
    <name type="scientific">Rubripirellula obstinata</name>
    <dbReference type="NCBI Taxonomy" id="406547"/>
    <lineage>
        <taxon>Bacteria</taxon>
        <taxon>Pseudomonadati</taxon>
        <taxon>Planctomycetota</taxon>
        <taxon>Planctomycetia</taxon>
        <taxon>Pirellulales</taxon>
        <taxon>Pirellulaceae</taxon>
        <taxon>Rubripirellula</taxon>
    </lineage>
</organism>
<evidence type="ECO:0000313" key="1">
    <source>
        <dbReference type="EMBL" id="KAA1261536.1"/>
    </source>
</evidence>
<name>A0A5B1CLX4_9BACT</name>
<dbReference type="AlphaFoldDB" id="A0A5B1CLX4"/>
<gene>
    <name evidence="1" type="ORF">LF1_40860</name>
</gene>